<comment type="subcellular location">
    <subcellularLocation>
        <location evidence="1">Cell membrane</location>
        <topology evidence="1">Multi-pass membrane protein</topology>
    </subcellularLocation>
</comment>
<name>A0A059VRX3_STRNR</name>
<dbReference type="AlphaFoldDB" id="A0A059VRX3"/>
<sequence>MSASTPAPTPHHASGAAPDAALGPAPAVPRRGVTTLIGLTELCYAAAVSLPLVLGLGQRVQQLAPHDKTTVLGLVTALGGVTTILVTPLAGHLSDHCTSRFGRRRPWILGGAATGLLGLFLLALAPNTTFLALGWMVAVAGYQTLAAALTAVVVDQYPPHRRTRVAGTFSMCNVGGVVPAMLLATTLRGRVTLQFTVCGALALVAAALLCLALADRRLAAGDRPRVSARSLAASLLVLPRAAHDFRILWTQRLLVSFGYAMISAYSLYYVQDRLHLNAEAGARLVGATTLLTTLCSGLTAYLAGRWAARTGRSRSVLLWATLVMGAMLAVKAVTADLTAVYLYGAVFGGALGAYYAVDLGLVSQVLPDERDAGRFLGAFALAKNLPMAIGPALAPALLTVGHDPLSGGANYLVLFLVCAAVTAVAAVLVPRLRGITDA</sequence>
<dbReference type="InterPro" id="IPR020846">
    <property type="entry name" value="MFS_dom"/>
</dbReference>
<dbReference type="GO" id="GO:0005886">
    <property type="term" value="C:plasma membrane"/>
    <property type="evidence" value="ECO:0007669"/>
    <property type="project" value="UniProtKB-SubCell"/>
</dbReference>
<evidence type="ECO:0000256" key="1">
    <source>
        <dbReference type="ARBA" id="ARBA00004651"/>
    </source>
</evidence>
<dbReference type="InterPro" id="IPR036259">
    <property type="entry name" value="MFS_trans_sf"/>
</dbReference>
<dbReference type="EMBL" id="BHXC01000006">
    <property type="protein sequence ID" value="GCB89725.1"/>
    <property type="molecule type" value="Genomic_DNA"/>
</dbReference>
<feature type="transmembrane region" description="Helical" evidence="6">
    <location>
        <begin position="253"/>
        <end position="270"/>
    </location>
</feature>
<accession>A0A059VRX3</accession>
<keyword evidence="3 6" id="KW-1133">Transmembrane helix</keyword>
<reference evidence="7 8" key="1">
    <citation type="journal article" date="2019" name="Microbiol. Resour. Announc.">
        <title>Draft Genome Sequence of the Most Traditional epsilon-Poly-l-Lysine Producer, Streptomyces albulus NBRC14147.</title>
        <authorList>
            <person name="Yamanaka K."/>
            <person name="Hamano Y."/>
        </authorList>
    </citation>
    <scope>NUCLEOTIDE SEQUENCE [LARGE SCALE GENOMIC DNA]</scope>
    <source>
        <strain evidence="7 8">NBRC 14147</strain>
    </source>
</reference>
<dbReference type="GO" id="GO:0022857">
    <property type="term" value="F:transmembrane transporter activity"/>
    <property type="evidence" value="ECO:0007669"/>
    <property type="project" value="InterPro"/>
</dbReference>
<organism evidence="7 8">
    <name type="scientific">Streptomyces noursei</name>
    <name type="common">Streptomyces albulus</name>
    <dbReference type="NCBI Taxonomy" id="1971"/>
    <lineage>
        <taxon>Bacteria</taxon>
        <taxon>Bacillati</taxon>
        <taxon>Actinomycetota</taxon>
        <taxon>Actinomycetes</taxon>
        <taxon>Kitasatosporales</taxon>
        <taxon>Streptomycetaceae</taxon>
        <taxon>Streptomyces</taxon>
    </lineage>
</organism>
<dbReference type="Pfam" id="PF07690">
    <property type="entry name" value="MFS_1"/>
    <property type="match status" value="1"/>
</dbReference>
<feature type="transmembrane region" description="Helical" evidence="6">
    <location>
        <begin position="316"/>
        <end position="334"/>
    </location>
</feature>
<dbReference type="PANTHER" id="PTHR23528:SF1">
    <property type="entry name" value="MAJOR FACILITATOR SUPERFAMILY (MFS) PROFILE DOMAIN-CONTAINING PROTEIN"/>
    <property type="match status" value="1"/>
</dbReference>
<dbReference type="Gene3D" id="1.20.1250.20">
    <property type="entry name" value="MFS general substrate transporter like domains"/>
    <property type="match status" value="2"/>
</dbReference>
<evidence type="ECO:0000313" key="8">
    <source>
        <dbReference type="Proteomes" id="UP000288351"/>
    </source>
</evidence>
<feature type="transmembrane region" description="Helical" evidence="6">
    <location>
        <begin position="69"/>
        <end position="94"/>
    </location>
</feature>
<dbReference type="InterPro" id="IPR011701">
    <property type="entry name" value="MFS"/>
</dbReference>
<evidence type="ECO:0000256" key="3">
    <source>
        <dbReference type="ARBA" id="ARBA00022989"/>
    </source>
</evidence>
<feature type="region of interest" description="Disordered" evidence="5">
    <location>
        <begin position="1"/>
        <end position="23"/>
    </location>
</feature>
<evidence type="ECO:0000256" key="5">
    <source>
        <dbReference type="SAM" id="MobiDB-lite"/>
    </source>
</evidence>
<evidence type="ECO:0000256" key="2">
    <source>
        <dbReference type="ARBA" id="ARBA00022692"/>
    </source>
</evidence>
<keyword evidence="2 6" id="KW-0812">Transmembrane</keyword>
<feature type="transmembrane region" description="Helical" evidence="6">
    <location>
        <begin position="340"/>
        <end position="363"/>
    </location>
</feature>
<dbReference type="PANTHER" id="PTHR23528">
    <property type="match status" value="1"/>
</dbReference>
<feature type="transmembrane region" description="Helical" evidence="6">
    <location>
        <begin position="166"/>
        <end position="187"/>
    </location>
</feature>
<evidence type="ECO:0000256" key="4">
    <source>
        <dbReference type="ARBA" id="ARBA00023136"/>
    </source>
</evidence>
<feature type="transmembrane region" description="Helical" evidence="6">
    <location>
        <begin position="409"/>
        <end position="429"/>
    </location>
</feature>
<feature type="transmembrane region" description="Helical" evidence="6">
    <location>
        <begin position="36"/>
        <end position="57"/>
    </location>
</feature>
<feature type="transmembrane region" description="Helical" evidence="6">
    <location>
        <begin position="132"/>
        <end position="154"/>
    </location>
</feature>
<feature type="transmembrane region" description="Helical" evidence="6">
    <location>
        <begin position="193"/>
        <end position="214"/>
    </location>
</feature>
<dbReference type="RefSeq" id="WP_016577813.1">
    <property type="nucleotide sequence ID" value="NZ_BHXC01000006.1"/>
</dbReference>
<dbReference type="STRING" id="68570.DC74_1598"/>
<feature type="compositionally biased region" description="Low complexity" evidence="5">
    <location>
        <begin position="10"/>
        <end position="23"/>
    </location>
</feature>
<feature type="transmembrane region" description="Helical" evidence="6">
    <location>
        <begin position="282"/>
        <end position="304"/>
    </location>
</feature>
<feature type="transmembrane region" description="Helical" evidence="6">
    <location>
        <begin position="106"/>
        <end position="126"/>
    </location>
</feature>
<dbReference type="PROSITE" id="PS50850">
    <property type="entry name" value="MFS"/>
    <property type="match status" value="1"/>
</dbReference>
<comment type="caution">
    <text evidence="7">The sequence shown here is derived from an EMBL/GenBank/DDBJ whole genome shotgun (WGS) entry which is preliminary data.</text>
</comment>
<gene>
    <name evidence="7" type="ORF">SALB_02413</name>
</gene>
<keyword evidence="4 6" id="KW-0472">Membrane</keyword>
<feature type="transmembrane region" description="Helical" evidence="6">
    <location>
        <begin position="375"/>
        <end position="397"/>
    </location>
</feature>
<protein>
    <submittedName>
        <fullName evidence="7">Major facilitator superfamily protein</fullName>
    </submittedName>
</protein>
<dbReference type="eggNOG" id="COG2211">
    <property type="taxonomic scope" value="Bacteria"/>
</dbReference>
<dbReference type="Proteomes" id="UP000288351">
    <property type="component" value="Unassembled WGS sequence"/>
</dbReference>
<dbReference type="SUPFAM" id="SSF103473">
    <property type="entry name" value="MFS general substrate transporter"/>
    <property type="match status" value="1"/>
</dbReference>
<proteinExistence type="predicted"/>
<evidence type="ECO:0000256" key="6">
    <source>
        <dbReference type="SAM" id="Phobius"/>
    </source>
</evidence>
<evidence type="ECO:0000313" key="7">
    <source>
        <dbReference type="EMBL" id="GCB89725.1"/>
    </source>
</evidence>